<reference evidence="1" key="1">
    <citation type="journal article" date="2021" name="Environ. Microbiol.">
        <title>Gene family expansions and transcriptome signatures uncover fungal adaptations to wood decay.</title>
        <authorList>
            <person name="Hage H."/>
            <person name="Miyauchi S."/>
            <person name="Viragh M."/>
            <person name="Drula E."/>
            <person name="Min B."/>
            <person name="Chaduli D."/>
            <person name="Navarro D."/>
            <person name="Favel A."/>
            <person name="Norest M."/>
            <person name="Lesage-Meessen L."/>
            <person name="Balint B."/>
            <person name="Merenyi Z."/>
            <person name="de Eugenio L."/>
            <person name="Morin E."/>
            <person name="Martinez A.T."/>
            <person name="Baldrian P."/>
            <person name="Stursova M."/>
            <person name="Martinez M.J."/>
            <person name="Novotny C."/>
            <person name="Magnuson J.K."/>
            <person name="Spatafora J.W."/>
            <person name="Maurice S."/>
            <person name="Pangilinan J."/>
            <person name="Andreopoulos W."/>
            <person name="LaButti K."/>
            <person name="Hundley H."/>
            <person name="Na H."/>
            <person name="Kuo A."/>
            <person name="Barry K."/>
            <person name="Lipzen A."/>
            <person name="Henrissat B."/>
            <person name="Riley R."/>
            <person name="Ahrendt S."/>
            <person name="Nagy L.G."/>
            <person name="Grigoriev I.V."/>
            <person name="Martin F."/>
            <person name="Rosso M.N."/>
        </authorList>
    </citation>
    <scope>NUCLEOTIDE SEQUENCE</scope>
    <source>
        <strain evidence="1">CBS 384.51</strain>
    </source>
</reference>
<keyword evidence="2" id="KW-1185">Reference proteome</keyword>
<proteinExistence type="predicted"/>
<sequence length="672" mass="72849">MAPSLRPIEPMAPRWEPTPDPNDIVVPGLDTTAPVNDQIDQIEQLITIRLQNIDANFSKIQQILANRILPAVKRYSVGTEPVREAAKFWTTFFEQAAQIRVPTYEEELMDPSQIESESAQETSTAASESEANTTSSQSFFNPDGTISESSFMPGSGAVMSTPATARQKSQLSSFANQDPTWNTSLESPLVRLDREIQSLTREEDVSVASSSTIPPDLLEDNSQDVTQRPLPPPSSAKSKGKTRKVQPLLRGVLERNTDVSYISPLKTKRNTPALKGLNPYLPPNTTPTDWKGVVDLSNPVVATPGRKGASSQHRNGKRSPSKTRTIDDFDLDDDSFEQRHGLSPPITMAFATAPKAKTPKLGQTPRKQAAERIMNSLLDLEKRAGFSSARPGSTYNTGIGASIESSLSNVPTPPSLSRYARHAYSSSADISNSLADASLESMMRRIGLNINDYGGGDSVHKADATTGSSVVPSLPPGTSYGSRSDSISASSIQKAEEAELAHKYDLARVRDDDEEDMNDLDDSSDSLDYDNQVPMNFAPPPPARDAFDDDDDDDDDDFMDGPSANMFGGGGDRDEMSNPFIEGMQAGGGDMYDDDDSFDDPAYESREEETLFGVPPAQRLAAQAALAQQRASEANFRMRGEELLQDTLGIGAQMAKAGRTEETPTPWPGGGR</sequence>
<evidence type="ECO:0000313" key="1">
    <source>
        <dbReference type="EMBL" id="KAI0095135.1"/>
    </source>
</evidence>
<evidence type="ECO:0000313" key="2">
    <source>
        <dbReference type="Proteomes" id="UP001055072"/>
    </source>
</evidence>
<accession>A0ACB8ULC7</accession>
<dbReference type="EMBL" id="MU274900">
    <property type="protein sequence ID" value="KAI0095135.1"/>
    <property type="molecule type" value="Genomic_DNA"/>
</dbReference>
<name>A0ACB8ULC7_9APHY</name>
<dbReference type="Proteomes" id="UP001055072">
    <property type="component" value="Unassembled WGS sequence"/>
</dbReference>
<organism evidence="1 2">
    <name type="scientific">Irpex rosettiformis</name>
    <dbReference type="NCBI Taxonomy" id="378272"/>
    <lineage>
        <taxon>Eukaryota</taxon>
        <taxon>Fungi</taxon>
        <taxon>Dikarya</taxon>
        <taxon>Basidiomycota</taxon>
        <taxon>Agaricomycotina</taxon>
        <taxon>Agaricomycetes</taxon>
        <taxon>Polyporales</taxon>
        <taxon>Irpicaceae</taxon>
        <taxon>Irpex</taxon>
    </lineage>
</organism>
<gene>
    <name evidence="1" type="ORF">BDY19DRAFT_988901</name>
</gene>
<comment type="caution">
    <text evidence="1">The sequence shown here is derived from an EMBL/GenBank/DDBJ whole genome shotgun (WGS) entry which is preliminary data.</text>
</comment>
<protein>
    <submittedName>
        <fullName evidence="1">Uncharacterized protein</fullName>
    </submittedName>
</protein>